<evidence type="ECO:0000256" key="5">
    <source>
        <dbReference type="ARBA" id="ARBA00023002"/>
    </source>
</evidence>
<dbReference type="GeneID" id="115622003"/>
<evidence type="ECO:0000313" key="11">
    <source>
        <dbReference type="RefSeq" id="XP_030371717.1"/>
    </source>
</evidence>
<dbReference type="RefSeq" id="XP_030371717.1">
    <property type="nucleotide sequence ID" value="XM_030515857.1"/>
</dbReference>
<protein>
    <submittedName>
        <fullName evidence="11">Probable cytochrome P450 12a4, mitochondrial</fullName>
    </submittedName>
</protein>
<dbReference type="FunFam" id="1.10.630.10:FF:000006">
    <property type="entry name" value="Cytochrome P450 302a1, mitochondrial"/>
    <property type="match status" value="1"/>
</dbReference>
<evidence type="ECO:0000256" key="1">
    <source>
        <dbReference type="ARBA" id="ARBA00001971"/>
    </source>
</evidence>
<dbReference type="InterPro" id="IPR001128">
    <property type="entry name" value="Cyt_P450"/>
</dbReference>
<dbReference type="Pfam" id="PF00067">
    <property type="entry name" value="p450"/>
    <property type="match status" value="1"/>
</dbReference>
<dbReference type="SUPFAM" id="SSF48264">
    <property type="entry name" value="Cytochrome P450"/>
    <property type="match status" value="1"/>
</dbReference>
<evidence type="ECO:0000256" key="3">
    <source>
        <dbReference type="ARBA" id="ARBA00022617"/>
    </source>
</evidence>
<evidence type="ECO:0000313" key="10">
    <source>
        <dbReference type="Proteomes" id="UP000504634"/>
    </source>
</evidence>
<dbReference type="GO" id="GO:0020037">
    <property type="term" value="F:heme binding"/>
    <property type="evidence" value="ECO:0007669"/>
    <property type="project" value="InterPro"/>
</dbReference>
<keyword evidence="6 8" id="KW-0408">Iron</keyword>
<dbReference type="GO" id="GO:0005506">
    <property type="term" value="F:iron ion binding"/>
    <property type="evidence" value="ECO:0007669"/>
    <property type="project" value="InterPro"/>
</dbReference>
<dbReference type="GO" id="GO:0016705">
    <property type="term" value="F:oxidoreductase activity, acting on paired donors, with incorporation or reduction of molecular oxygen"/>
    <property type="evidence" value="ECO:0007669"/>
    <property type="project" value="InterPro"/>
</dbReference>
<dbReference type="InterPro" id="IPR050479">
    <property type="entry name" value="CYP11_CYP27_families"/>
</dbReference>
<keyword evidence="5 9" id="KW-0560">Oxidoreductase</keyword>
<proteinExistence type="inferred from homology"/>
<dbReference type="GO" id="GO:0004497">
    <property type="term" value="F:monooxygenase activity"/>
    <property type="evidence" value="ECO:0007669"/>
    <property type="project" value="UniProtKB-KW"/>
</dbReference>
<evidence type="ECO:0000256" key="8">
    <source>
        <dbReference type="PIRSR" id="PIRSR602401-1"/>
    </source>
</evidence>
<dbReference type="PRINTS" id="PR00463">
    <property type="entry name" value="EP450I"/>
</dbReference>
<reference evidence="11" key="1">
    <citation type="submission" date="2025-08" db="UniProtKB">
        <authorList>
            <consortium name="RefSeq"/>
        </authorList>
    </citation>
    <scope>IDENTIFICATION</scope>
    <source>
        <strain evidence="11">11010-0011.00</strain>
        <tissue evidence="11">Whole body</tissue>
    </source>
</reference>
<dbReference type="OrthoDB" id="3945418at2759"/>
<dbReference type="CDD" id="cd11054">
    <property type="entry name" value="CYP24A1-like"/>
    <property type="match status" value="1"/>
</dbReference>
<dbReference type="Proteomes" id="UP000504634">
    <property type="component" value="Unplaced"/>
</dbReference>
<evidence type="ECO:0000256" key="4">
    <source>
        <dbReference type="ARBA" id="ARBA00022723"/>
    </source>
</evidence>
<dbReference type="PRINTS" id="PR00385">
    <property type="entry name" value="P450"/>
</dbReference>
<dbReference type="InterPro" id="IPR036396">
    <property type="entry name" value="Cyt_P450_sf"/>
</dbReference>
<dbReference type="InterPro" id="IPR002401">
    <property type="entry name" value="Cyt_P450_E_grp-I"/>
</dbReference>
<organism evidence="10 11">
    <name type="scientific">Drosophila lebanonensis</name>
    <name type="common">Fruit fly</name>
    <name type="synonym">Scaptodrosophila lebanonensis</name>
    <dbReference type="NCBI Taxonomy" id="7225"/>
    <lineage>
        <taxon>Eukaryota</taxon>
        <taxon>Metazoa</taxon>
        <taxon>Ecdysozoa</taxon>
        <taxon>Arthropoda</taxon>
        <taxon>Hexapoda</taxon>
        <taxon>Insecta</taxon>
        <taxon>Pterygota</taxon>
        <taxon>Neoptera</taxon>
        <taxon>Endopterygota</taxon>
        <taxon>Diptera</taxon>
        <taxon>Brachycera</taxon>
        <taxon>Muscomorpha</taxon>
        <taxon>Ephydroidea</taxon>
        <taxon>Drosophilidae</taxon>
        <taxon>Scaptodrosophila</taxon>
    </lineage>
</organism>
<dbReference type="InterPro" id="IPR017972">
    <property type="entry name" value="Cyt_P450_CS"/>
</dbReference>
<dbReference type="AlphaFoldDB" id="A0A6J2T9U3"/>
<evidence type="ECO:0000256" key="7">
    <source>
        <dbReference type="ARBA" id="ARBA00023033"/>
    </source>
</evidence>
<evidence type="ECO:0000256" key="6">
    <source>
        <dbReference type="ARBA" id="ARBA00023004"/>
    </source>
</evidence>
<evidence type="ECO:0000256" key="9">
    <source>
        <dbReference type="RuleBase" id="RU000461"/>
    </source>
</evidence>
<keyword evidence="10" id="KW-1185">Reference proteome</keyword>
<feature type="binding site" description="axial binding residue" evidence="8">
    <location>
        <position position="490"/>
    </location>
    <ligand>
        <name>heme</name>
        <dbReference type="ChEBI" id="CHEBI:30413"/>
    </ligand>
    <ligandPart>
        <name>Fe</name>
        <dbReference type="ChEBI" id="CHEBI:18248"/>
    </ligandPart>
</feature>
<sequence length="544" mass="62109">MLKISSALRIIERQRVLTVLFSSKSQRWQTNAAAATGESNPAAHDADWEQARPWEQVPRVNFLPLTLKMIRGGKYNKLDLSKMVMAMWEDYGDIFLLAPMLGRRAVLTTHNPKDFEVVFRNEGIWPHRPGSDTLRYHREKHRADFFGGVEGLIPTQGKVWGDFRSIVNPVLMQPKNVRLYFKKMSQVNREFVERIKAIRDPNTLETPDNFDDYINRWTLESVSVVALDKQLGLLEKSNVNEHAVILFQALNDFFELTAELEMKPSPWRIIKTPKFKKLMKAFDNIQETTLALVSEALERLEAEAKQGIQRPENEQSVLEKLLKIDKKVATVMAMDMLMAGVDTTSSTFVGALLSLAKNPEKQEKLREEVMRILPNKDSEFTEASMKNVPYLRACIKESQRIYPLIIGNGRTTARDCVLSGYQVPAGTFVSMIPLGCLKNDSYFPRAGEFLPERWLRPDLRVDAEGNGSDNALKLTNPFAFLPFGFGPRMCVGKRIVDMELELGIARIIRNFKVEFNHPTENAFRSVLINIPNIPLNFKFTDISN</sequence>
<dbReference type="Gene3D" id="1.10.630.10">
    <property type="entry name" value="Cytochrome P450"/>
    <property type="match status" value="1"/>
</dbReference>
<evidence type="ECO:0000256" key="2">
    <source>
        <dbReference type="ARBA" id="ARBA00010617"/>
    </source>
</evidence>
<keyword evidence="3 8" id="KW-0349">Heme</keyword>
<comment type="cofactor">
    <cofactor evidence="1 8">
        <name>heme</name>
        <dbReference type="ChEBI" id="CHEBI:30413"/>
    </cofactor>
</comment>
<accession>A0A6J2T9U3</accession>
<dbReference type="PANTHER" id="PTHR24279">
    <property type="entry name" value="CYTOCHROME P450"/>
    <property type="match status" value="1"/>
</dbReference>
<name>A0A6J2T9U3_DROLE</name>
<keyword evidence="7 9" id="KW-0503">Monooxygenase</keyword>
<dbReference type="PROSITE" id="PS00086">
    <property type="entry name" value="CYTOCHROME_P450"/>
    <property type="match status" value="1"/>
</dbReference>
<dbReference type="PANTHER" id="PTHR24279:SF120">
    <property type="entry name" value="CYTOCHROME P450"/>
    <property type="match status" value="1"/>
</dbReference>
<gene>
    <name evidence="11" type="primary">LOC115622003</name>
</gene>
<comment type="similarity">
    <text evidence="2 9">Belongs to the cytochrome P450 family.</text>
</comment>
<keyword evidence="4 8" id="KW-0479">Metal-binding</keyword>